<dbReference type="Pfam" id="PF00082">
    <property type="entry name" value="Peptidase_S8"/>
    <property type="match status" value="1"/>
</dbReference>
<name>J0LH56_AURST</name>
<evidence type="ECO:0000256" key="5">
    <source>
        <dbReference type="ARBA" id="ARBA00022825"/>
    </source>
</evidence>
<sequence length="856" mass="91256">MRSLAAVLFAASAALAAAANDPRSQSQIPGRNVIPGAYIVELASTPGKRAIHDEFPGELDKRAAGRFVTRKKYKSVVFNGLAVELKAPEDVVDLASIPNVVSVRPVAIYPAANIDTGVDYTHPSLGGGFGPGFKVAGGYDLVGDAYIPGLVDPVPDDDPMDQCQGHGTHVAGIVGAAPGNEMNITGVAPDAALYAYRVIGCVGGVGEDVLIDALLRAHADGMDVITMSIGGASAWPDDPVSVVASRVAEQGTVVTMSGGNDGDYGPFFFGAPANGKDVIAVASVNNLARMYQTMTTNVEHAPIPYKISDPLEDLDGWPVDVPETPFPVYALTADPMYNATACEPLGDDVPDLTGYAVVFRSAHWPEVLTPDMCEVEIQIRNIAKKGAEFFIIYDPEWEPYVGNIPNKEVLLRNIDDGIWLVNQFNKGTNLTVTFKQHGSGVDVPNPNGGLTSLFSSFGPTQDLLFKPALGAPGSNITSTFIVKKGSWVVASGTSMATPYMAGSAALLLQAKGKGVSKNTRSIFQSTAVGLPESHEPKARPHTLAQQGAGLINVFNALNVKTEVSPAELLLNNTAHWKGVHRITIRNTGKYKQKYTLSHQPAGTAVSMPTTHGIALYPVPVIDAAVAVHFSKTEVTLAPGASTAVTVNISPPKNVDPKTLPLVSGWINVHGSFGDRVQVSYLGVAGSMYAAETISSKNQVSWYHYNLPAIVPGDIGEDSTPIRQIGARNYARGWDSLPSLVFLLAQNSRRVVIDLIDPATKVDATIPSVSRKRSPELPLEEAGGFFNDVPIKMRIYDLHDIMHISGGPLGPAYQIYLPPMVFGYKIFLRALRQFGDPALEKDYDIYISEQIGIVESL</sequence>
<dbReference type="InterPro" id="IPR050131">
    <property type="entry name" value="Peptidase_S8_subtilisin-like"/>
</dbReference>
<dbReference type="EMBL" id="JH687847">
    <property type="protein sequence ID" value="EJD37123.1"/>
    <property type="molecule type" value="Genomic_DNA"/>
</dbReference>
<keyword evidence="3 8" id="KW-0732">Signal</keyword>
<accession>J0LH56</accession>
<evidence type="ECO:0000259" key="9">
    <source>
        <dbReference type="Pfam" id="PF00082"/>
    </source>
</evidence>
<gene>
    <name evidence="11" type="ORF">AURDEDRAFT_173878</name>
</gene>
<dbReference type="KEGG" id="adl:AURDEDRAFT_173878"/>
<evidence type="ECO:0000259" key="10">
    <source>
        <dbReference type="Pfam" id="PF06280"/>
    </source>
</evidence>
<dbReference type="PRINTS" id="PR00723">
    <property type="entry name" value="SUBTILISIN"/>
</dbReference>
<keyword evidence="4 7" id="KW-0378">Hydrolase</keyword>
<dbReference type="PROSITE" id="PS00137">
    <property type="entry name" value="SUBTILASE_HIS"/>
    <property type="match status" value="1"/>
</dbReference>
<evidence type="ECO:0000256" key="1">
    <source>
        <dbReference type="ARBA" id="ARBA00011073"/>
    </source>
</evidence>
<dbReference type="InterPro" id="IPR034187">
    <property type="entry name" value="Peptidases_S8_5"/>
</dbReference>
<protein>
    <submittedName>
        <fullName evidence="11">Subtilisin-like protein</fullName>
    </submittedName>
</protein>
<dbReference type="CDD" id="cd07489">
    <property type="entry name" value="Peptidases_S8_5"/>
    <property type="match status" value="1"/>
</dbReference>
<feature type="domain" description="C5a peptidase/Subtilisin-like protease SBT2-like Fn3-like" evidence="10">
    <location>
        <begin position="570"/>
        <end position="679"/>
    </location>
</feature>
<evidence type="ECO:0000313" key="12">
    <source>
        <dbReference type="Proteomes" id="UP000006514"/>
    </source>
</evidence>
<evidence type="ECO:0000256" key="3">
    <source>
        <dbReference type="ARBA" id="ARBA00022729"/>
    </source>
</evidence>
<reference evidence="12" key="1">
    <citation type="journal article" date="2012" name="Science">
        <title>The Paleozoic origin of enzymatic lignin decomposition reconstructed from 31 fungal genomes.</title>
        <authorList>
            <person name="Floudas D."/>
            <person name="Binder M."/>
            <person name="Riley R."/>
            <person name="Barry K."/>
            <person name="Blanchette R.A."/>
            <person name="Henrissat B."/>
            <person name="Martinez A.T."/>
            <person name="Otillar R."/>
            <person name="Spatafora J.W."/>
            <person name="Yadav J.S."/>
            <person name="Aerts A."/>
            <person name="Benoit I."/>
            <person name="Boyd A."/>
            <person name="Carlson A."/>
            <person name="Copeland A."/>
            <person name="Coutinho P.M."/>
            <person name="de Vries R.P."/>
            <person name="Ferreira P."/>
            <person name="Findley K."/>
            <person name="Foster B."/>
            <person name="Gaskell J."/>
            <person name="Glotzer D."/>
            <person name="Gorecki P."/>
            <person name="Heitman J."/>
            <person name="Hesse C."/>
            <person name="Hori C."/>
            <person name="Igarashi K."/>
            <person name="Jurgens J.A."/>
            <person name="Kallen N."/>
            <person name="Kersten P."/>
            <person name="Kohler A."/>
            <person name="Kuees U."/>
            <person name="Kumar T.K.A."/>
            <person name="Kuo A."/>
            <person name="LaButti K."/>
            <person name="Larrondo L.F."/>
            <person name="Lindquist E."/>
            <person name="Ling A."/>
            <person name="Lombard V."/>
            <person name="Lucas S."/>
            <person name="Lundell T."/>
            <person name="Martin R."/>
            <person name="McLaughlin D.J."/>
            <person name="Morgenstern I."/>
            <person name="Morin E."/>
            <person name="Murat C."/>
            <person name="Nagy L.G."/>
            <person name="Nolan M."/>
            <person name="Ohm R.A."/>
            <person name="Patyshakuliyeva A."/>
            <person name="Rokas A."/>
            <person name="Ruiz-Duenas F.J."/>
            <person name="Sabat G."/>
            <person name="Salamov A."/>
            <person name="Samejima M."/>
            <person name="Schmutz J."/>
            <person name="Slot J.C."/>
            <person name="St John F."/>
            <person name="Stenlid J."/>
            <person name="Sun H."/>
            <person name="Sun S."/>
            <person name="Syed K."/>
            <person name="Tsang A."/>
            <person name="Wiebenga A."/>
            <person name="Young D."/>
            <person name="Pisabarro A."/>
            <person name="Eastwood D.C."/>
            <person name="Martin F."/>
            <person name="Cullen D."/>
            <person name="Grigoriev I.V."/>
            <person name="Hibbett D.S."/>
        </authorList>
    </citation>
    <scope>NUCLEOTIDE SEQUENCE [LARGE SCALE GENOMIC DNA]</scope>
    <source>
        <strain evidence="12">TFB10046</strain>
    </source>
</reference>
<dbReference type="Proteomes" id="UP000006514">
    <property type="component" value="Unassembled WGS sequence"/>
</dbReference>
<keyword evidence="5 7" id="KW-0720">Serine protease</keyword>
<keyword evidence="12" id="KW-1185">Reference proteome</keyword>
<feature type="active site" description="Charge relay system" evidence="6 7">
    <location>
        <position position="494"/>
    </location>
</feature>
<evidence type="ECO:0000256" key="4">
    <source>
        <dbReference type="ARBA" id="ARBA00022801"/>
    </source>
</evidence>
<dbReference type="Gene3D" id="3.40.50.200">
    <property type="entry name" value="Peptidase S8/S53 domain"/>
    <property type="match status" value="2"/>
</dbReference>
<feature type="signal peptide" evidence="8">
    <location>
        <begin position="1"/>
        <end position="18"/>
    </location>
</feature>
<organism evidence="11 12">
    <name type="scientific">Auricularia subglabra (strain TFB-10046 / SS5)</name>
    <name type="common">White-rot fungus</name>
    <name type="synonym">Auricularia delicata (strain TFB10046)</name>
    <dbReference type="NCBI Taxonomy" id="717982"/>
    <lineage>
        <taxon>Eukaryota</taxon>
        <taxon>Fungi</taxon>
        <taxon>Dikarya</taxon>
        <taxon>Basidiomycota</taxon>
        <taxon>Agaricomycotina</taxon>
        <taxon>Agaricomycetes</taxon>
        <taxon>Auriculariales</taxon>
        <taxon>Auriculariaceae</taxon>
        <taxon>Auricularia</taxon>
    </lineage>
</organism>
<dbReference type="InterPro" id="IPR036852">
    <property type="entry name" value="Peptidase_S8/S53_dom_sf"/>
</dbReference>
<dbReference type="InParanoid" id="J0LH56"/>
<evidence type="ECO:0000256" key="6">
    <source>
        <dbReference type="PIRSR" id="PIRSR615500-1"/>
    </source>
</evidence>
<comment type="similarity">
    <text evidence="1 7">Belongs to the peptidase S8 family.</text>
</comment>
<feature type="domain" description="Peptidase S8/S53" evidence="9">
    <location>
        <begin position="114"/>
        <end position="549"/>
    </location>
</feature>
<dbReference type="GO" id="GO:0006508">
    <property type="term" value="P:proteolysis"/>
    <property type="evidence" value="ECO:0007669"/>
    <property type="project" value="UniProtKB-KW"/>
</dbReference>
<feature type="active site" description="Charge relay system" evidence="6 7">
    <location>
        <position position="115"/>
    </location>
</feature>
<evidence type="ECO:0000256" key="2">
    <source>
        <dbReference type="ARBA" id="ARBA00022670"/>
    </source>
</evidence>
<dbReference type="SUPFAM" id="SSF52743">
    <property type="entry name" value="Subtilisin-like"/>
    <property type="match status" value="1"/>
</dbReference>
<keyword evidence="2 7" id="KW-0645">Protease</keyword>
<evidence type="ECO:0000313" key="11">
    <source>
        <dbReference type="EMBL" id="EJD37123.1"/>
    </source>
</evidence>
<dbReference type="OrthoDB" id="206201at2759"/>
<proteinExistence type="inferred from homology"/>
<dbReference type="InterPro" id="IPR010435">
    <property type="entry name" value="C5a/SBT2-like_Fn3"/>
</dbReference>
<dbReference type="InterPro" id="IPR022398">
    <property type="entry name" value="Peptidase_S8_His-AS"/>
</dbReference>
<dbReference type="PROSITE" id="PS00138">
    <property type="entry name" value="SUBTILASE_SER"/>
    <property type="match status" value="1"/>
</dbReference>
<dbReference type="PANTHER" id="PTHR43806:SF66">
    <property type="entry name" value="SERIN ENDOPEPTIDASE"/>
    <property type="match status" value="1"/>
</dbReference>
<dbReference type="GO" id="GO:0004252">
    <property type="term" value="F:serine-type endopeptidase activity"/>
    <property type="evidence" value="ECO:0007669"/>
    <property type="project" value="UniProtKB-UniRule"/>
</dbReference>
<dbReference type="PANTHER" id="PTHR43806">
    <property type="entry name" value="PEPTIDASE S8"/>
    <property type="match status" value="1"/>
</dbReference>
<dbReference type="GO" id="GO:0016020">
    <property type="term" value="C:membrane"/>
    <property type="evidence" value="ECO:0007669"/>
    <property type="project" value="InterPro"/>
</dbReference>
<dbReference type="AlphaFoldDB" id="J0LH56"/>
<evidence type="ECO:0000256" key="7">
    <source>
        <dbReference type="PROSITE-ProRule" id="PRU01240"/>
    </source>
</evidence>
<dbReference type="InterPro" id="IPR015500">
    <property type="entry name" value="Peptidase_S8_subtilisin-rel"/>
</dbReference>
<feature type="chain" id="PRO_5003735591" evidence="8">
    <location>
        <begin position="19"/>
        <end position="856"/>
    </location>
</feature>
<dbReference type="PROSITE" id="PS51892">
    <property type="entry name" value="SUBTILASE"/>
    <property type="match status" value="1"/>
</dbReference>
<dbReference type="eggNOG" id="KOG4266">
    <property type="taxonomic scope" value="Eukaryota"/>
</dbReference>
<dbReference type="InterPro" id="IPR023828">
    <property type="entry name" value="Peptidase_S8_Ser-AS"/>
</dbReference>
<dbReference type="GO" id="GO:0005615">
    <property type="term" value="C:extracellular space"/>
    <property type="evidence" value="ECO:0007669"/>
    <property type="project" value="TreeGrafter"/>
</dbReference>
<dbReference type="Pfam" id="PF06280">
    <property type="entry name" value="fn3_5"/>
    <property type="match status" value="1"/>
</dbReference>
<dbReference type="FunCoup" id="J0LH56">
    <property type="interactions" value="15"/>
</dbReference>
<dbReference type="InterPro" id="IPR000209">
    <property type="entry name" value="Peptidase_S8/S53_dom"/>
</dbReference>
<evidence type="ECO:0000256" key="8">
    <source>
        <dbReference type="SAM" id="SignalP"/>
    </source>
</evidence>
<feature type="active site" description="Charge relay system" evidence="6 7">
    <location>
        <position position="166"/>
    </location>
</feature>